<evidence type="ECO:0000259" key="2">
    <source>
        <dbReference type="Pfam" id="PF13960"/>
    </source>
</evidence>
<name>A0A438GBI9_VITVI</name>
<evidence type="ECO:0000313" key="5">
    <source>
        <dbReference type="Proteomes" id="UP000288805"/>
    </source>
</evidence>
<proteinExistence type="predicted"/>
<dbReference type="Pfam" id="PF02992">
    <property type="entry name" value="Transposase_21"/>
    <property type="match status" value="2"/>
</dbReference>
<dbReference type="InterPro" id="IPR038765">
    <property type="entry name" value="Papain-like_cys_pep_sf"/>
</dbReference>
<evidence type="ECO:0000259" key="3">
    <source>
        <dbReference type="Pfam" id="PF13963"/>
    </source>
</evidence>
<sequence>MDRSWISKDRRSKEYEDGVERFITFAIQNSVNKNSIKCPCLQCGNMIFHTPQKIREHMFFHGIDQSYHTWYWHGEVAPSGPPTTRAEHYDKVQFDDVHSTIEMVQAAQEDCKNDPESFQRLLKDAEKPLYPGCRNFTKLSALIKLYNLKARFGWWKTDKTGTKKRKGVPAKVMWYFPPVPRFRRMFQSLKIAKELIWHAEERDFDGKMRHPSDSPSWKLVDHRWPEFSSEPRNLRLAISADGINPHSSLSPRQPGNDIDIYLAPLIEDLKTLWEVGVQAYDAHQREFFTLRVVLLWTISDFPAYGNLSGCTVKGYFGKTKDGLNCRLDLVDMGLRSELAPKFESKRTYLPPACYSLSKMEKKVFCQTLSQLKVPYGYCSNLRNLVSMEDLKLYGLKSHDYHTLMQQLLPVSLRSILPKHVRNAICRLSSFFNTLCSKVVDVPTLDELQNEVVVTLCLFEKYFPPSFFDIMVHLTVHLVREVRLCGPVYLRWMYPFERFMKVLKGYVRNRNRPEGCIAECYIAEEGIEFCTEYLSNVEVAIGNEEPVSETLKWIAHGPSHYVFKYHGYVINGCHYHTKERDDLRATQNSGVKLIPIFKCDWVDNKNGIRVDDLGFTLVDFSKMAHKSDPFILASQAKQVFYVQDELDPRWSVVLSTPQQDFLERDEGDDLMDNSIEHHPVISSLPQVESFDAMDDSDAICMDLEQEKNHLQKGGVLARTMVPIRYNSWRDVPIQVKNNLWDTIEASFTLDSKSRRNCMLTMGKCFRSFKNMLTVKYVIPFKDQPEDFREVQKERRKKHIYNHHLSRKGYAGLEDEMMATTGYTEIIDRSILWKKAMEKKDGTYDEVVIPVVEKIDKMLKESRESGRIFSGNNDILTEALGTPEYSGRVRKCQLAIGTKENVVAAGTIILECGVNFLVVVDASYEPNAPLPVPIPNQIKTIGEALGYQVLWPAQMVSLTTHPIQDSKKFKKQRNKETRLSSKDENPVDIKNFATLVGLLLKEGKVHAVNITKDVFGESCKSFLMNDDMDMIISSTEVSSNCLMFYIWHLHKKMVDAKMAGRFAFVNPALVSKAGMGEASKESRSRVIANRLMNANHADFIFIPYNPGYHWVLVALEQGL</sequence>
<evidence type="ECO:0000313" key="4">
    <source>
        <dbReference type="EMBL" id="RVW69569.1"/>
    </source>
</evidence>
<evidence type="ECO:0008006" key="6">
    <source>
        <dbReference type="Google" id="ProtNLM"/>
    </source>
</evidence>
<dbReference type="PANTHER" id="PTHR48258">
    <property type="entry name" value="DUF4218 DOMAIN-CONTAINING PROTEIN-RELATED"/>
    <property type="match status" value="1"/>
</dbReference>
<dbReference type="InterPro" id="IPR025312">
    <property type="entry name" value="DUF4216"/>
</dbReference>
<comment type="caution">
    <text evidence="4">The sequence shown here is derived from an EMBL/GenBank/DDBJ whole genome shotgun (WGS) entry which is preliminary data.</text>
</comment>
<dbReference type="SUPFAM" id="SSF54001">
    <property type="entry name" value="Cysteine proteinases"/>
    <property type="match status" value="1"/>
</dbReference>
<gene>
    <name evidence="4" type="ORF">CK203_059344</name>
</gene>
<organism evidence="4 5">
    <name type="scientific">Vitis vinifera</name>
    <name type="common">Grape</name>
    <dbReference type="NCBI Taxonomy" id="29760"/>
    <lineage>
        <taxon>Eukaryota</taxon>
        <taxon>Viridiplantae</taxon>
        <taxon>Streptophyta</taxon>
        <taxon>Embryophyta</taxon>
        <taxon>Tracheophyta</taxon>
        <taxon>Spermatophyta</taxon>
        <taxon>Magnoliopsida</taxon>
        <taxon>eudicotyledons</taxon>
        <taxon>Gunneridae</taxon>
        <taxon>Pentapetalae</taxon>
        <taxon>rosids</taxon>
        <taxon>Vitales</taxon>
        <taxon>Vitaceae</taxon>
        <taxon>Viteae</taxon>
        <taxon>Vitis</taxon>
    </lineage>
</organism>
<feature type="domain" description="DUF4218" evidence="2">
    <location>
        <begin position="434"/>
        <end position="538"/>
    </location>
</feature>
<feature type="domain" description="Transposase-associated" evidence="3">
    <location>
        <begin position="3"/>
        <end position="75"/>
    </location>
</feature>
<dbReference type="InterPro" id="IPR029480">
    <property type="entry name" value="Transpos_assoc"/>
</dbReference>
<dbReference type="InterPro" id="IPR025452">
    <property type="entry name" value="DUF4218"/>
</dbReference>
<dbReference type="Pfam" id="PF13960">
    <property type="entry name" value="DUF4218"/>
    <property type="match status" value="1"/>
</dbReference>
<feature type="domain" description="DUF4216" evidence="1">
    <location>
        <begin position="591"/>
        <end position="652"/>
    </location>
</feature>
<dbReference type="Pfam" id="PF13952">
    <property type="entry name" value="DUF4216"/>
    <property type="match status" value="1"/>
</dbReference>
<dbReference type="Proteomes" id="UP000288805">
    <property type="component" value="Unassembled WGS sequence"/>
</dbReference>
<dbReference type="EMBL" id="QGNW01000492">
    <property type="protein sequence ID" value="RVW69569.1"/>
    <property type="molecule type" value="Genomic_DNA"/>
</dbReference>
<protein>
    <recommendedName>
        <fullName evidence="6">Ubiquitin-like protease family profile domain-containing protein</fullName>
    </recommendedName>
</protein>
<dbReference type="Pfam" id="PF13963">
    <property type="entry name" value="Transpos_assoc"/>
    <property type="match status" value="1"/>
</dbReference>
<accession>A0A438GBI9</accession>
<reference evidence="4 5" key="1">
    <citation type="journal article" date="2018" name="PLoS Genet.">
        <title>Population sequencing reveals clonal diversity and ancestral inbreeding in the grapevine cultivar Chardonnay.</title>
        <authorList>
            <person name="Roach M.J."/>
            <person name="Johnson D.L."/>
            <person name="Bohlmann J."/>
            <person name="van Vuuren H.J."/>
            <person name="Jones S.J."/>
            <person name="Pretorius I.S."/>
            <person name="Schmidt S.A."/>
            <person name="Borneman A.R."/>
        </authorList>
    </citation>
    <scope>NUCLEOTIDE SEQUENCE [LARGE SCALE GENOMIC DNA]</scope>
    <source>
        <strain evidence="5">cv. Chardonnay</strain>
        <tissue evidence="4">Leaf</tissue>
    </source>
</reference>
<evidence type="ECO:0000259" key="1">
    <source>
        <dbReference type="Pfam" id="PF13952"/>
    </source>
</evidence>
<dbReference type="InterPro" id="IPR004242">
    <property type="entry name" value="Transposase_21"/>
</dbReference>
<dbReference type="AlphaFoldDB" id="A0A438GBI9"/>
<dbReference type="PANTHER" id="PTHR48258:SF9">
    <property type="entry name" value="OS01G0348150 PROTEIN"/>
    <property type="match status" value="1"/>
</dbReference>
<dbReference type="Gene3D" id="3.40.395.10">
    <property type="entry name" value="Adenoviral Proteinase, Chain A"/>
    <property type="match status" value="1"/>
</dbReference>